<keyword evidence="8" id="KW-0762">Sugar transport</keyword>
<protein>
    <recommendedName>
        <fullName evidence="5">phosphoenolpyruvate--protein phosphotransferase</fullName>
        <ecNumber evidence="5">2.7.3.9</ecNumber>
    </recommendedName>
</protein>
<evidence type="ECO:0000256" key="12">
    <source>
        <dbReference type="ARBA" id="ARBA00022777"/>
    </source>
</evidence>
<evidence type="ECO:0000313" key="15">
    <source>
        <dbReference type="EMBL" id="MDR6292428.1"/>
    </source>
</evidence>
<dbReference type="InterPro" id="IPR036618">
    <property type="entry name" value="PtsI_HPr-bd_sf"/>
</dbReference>
<evidence type="ECO:0000256" key="6">
    <source>
        <dbReference type="ARBA" id="ARBA00022448"/>
    </source>
</evidence>
<dbReference type="Gene3D" id="3.30.450.40">
    <property type="match status" value="1"/>
</dbReference>
<dbReference type="SUPFAM" id="SSF55781">
    <property type="entry name" value="GAF domain-like"/>
    <property type="match status" value="1"/>
</dbReference>
<dbReference type="Gene3D" id="1.10.274.10">
    <property type="entry name" value="PtsI, HPr-binding domain"/>
    <property type="match status" value="1"/>
</dbReference>
<keyword evidence="11" id="KW-0479">Metal-binding</keyword>
<evidence type="ECO:0000256" key="5">
    <source>
        <dbReference type="ARBA" id="ARBA00012232"/>
    </source>
</evidence>
<keyword evidence="9 15" id="KW-0808">Transferase</keyword>
<evidence type="ECO:0000256" key="2">
    <source>
        <dbReference type="ARBA" id="ARBA00001946"/>
    </source>
</evidence>
<keyword evidence="13" id="KW-0460">Magnesium</keyword>
<dbReference type="RefSeq" id="WP_309798520.1">
    <property type="nucleotide sequence ID" value="NZ_JAVDPW010000009.1"/>
</dbReference>
<gene>
    <name evidence="15" type="ORF">E9232_004968</name>
</gene>
<comment type="subcellular location">
    <subcellularLocation>
        <location evidence="3">Cytoplasm</location>
    </subcellularLocation>
</comment>
<dbReference type="GO" id="GO:0008965">
    <property type="term" value="F:phosphoenolpyruvate-protein phosphotransferase activity"/>
    <property type="evidence" value="ECO:0007669"/>
    <property type="project" value="UniProtKB-EC"/>
</dbReference>
<dbReference type="EMBL" id="JAVDPW010000009">
    <property type="protein sequence ID" value="MDR6292428.1"/>
    <property type="molecule type" value="Genomic_DNA"/>
</dbReference>
<dbReference type="InterPro" id="IPR006318">
    <property type="entry name" value="PTS_EI-like"/>
</dbReference>
<dbReference type="Pfam" id="PF05524">
    <property type="entry name" value="PEP-utilisers_N"/>
    <property type="match status" value="1"/>
</dbReference>
<dbReference type="InterPro" id="IPR036637">
    <property type="entry name" value="Phosphohistidine_dom_sf"/>
</dbReference>
<dbReference type="PANTHER" id="PTHR46244">
    <property type="entry name" value="PHOSPHOENOLPYRUVATE-PROTEIN PHOSPHOTRANSFERASE"/>
    <property type="match status" value="1"/>
</dbReference>
<evidence type="ECO:0000256" key="13">
    <source>
        <dbReference type="ARBA" id="ARBA00022842"/>
    </source>
</evidence>
<dbReference type="NCBIfam" id="TIGR01417">
    <property type="entry name" value="PTS_I_fam"/>
    <property type="match status" value="1"/>
</dbReference>
<dbReference type="InterPro" id="IPR003018">
    <property type="entry name" value="GAF"/>
</dbReference>
<dbReference type="SUPFAM" id="SSF47831">
    <property type="entry name" value="Enzyme I of the PEP:sugar phosphotransferase system HPr-binding (sub)domain"/>
    <property type="match status" value="1"/>
</dbReference>
<evidence type="ECO:0000256" key="8">
    <source>
        <dbReference type="ARBA" id="ARBA00022597"/>
    </source>
</evidence>
<keyword evidence="12" id="KW-0418">Kinase</keyword>
<evidence type="ECO:0000256" key="11">
    <source>
        <dbReference type="ARBA" id="ARBA00022723"/>
    </source>
</evidence>
<evidence type="ECO:0000256" key="10">
    <source>
        <dbReference type="ARBA" id="ARBA00022683"/>
    </source>
</evidence>
<dbReference type="Gene3D" id="3.20.20.60">
    <property type="entry name" value="Phosphoenolpyruvate-binding domains"/>
    <property type="match status" value="1"/>
</dbReference>
<dbReference type="InterPro" id="IPR023151">
    <property type="entry name" value="PEP_util_CS"/>
</dbReference>
<evidence type="ECO:0000259" key="14">
    <source>
        <dbReference type="SMART" id="SM00065"/>
    </source>
</evidence>
<dbReference type="InterPro" id="IPR015813">
    <property type="entry name" value="Pyrv/PenolPyrv_kinase-like_dom"/>
</dbReference>
<keyword evidence="16" id="KW-1185">Reference proteome</keyword>
<dbReference type="Pfam" id="PF02896">
    <property type="entry name" value="PEP-utilizers_C"/>
    <property type="match status" value="1"/>
</dbReference>
<dbReference type="InterPro" id="IPR008279">
    <property type="entry name" value="PEP-util_enz_mobile_dom"/>
</dbReference>
<dbReference type="Pfam" id="PF00391">
    <property type="entry name" value="PEP-utilizers"/>
    <property type="match status" value="1"/>
</dbReference>
<reference evidence="15 16" key="1">
    <citation type="submission" date="2023-07" db="EMBL/GenBank/DDBJ databases">
        <title>Sorghum-associated microbial communities from plants grown in Nebraska, USA.</title>
        <authorList>
            <person name="Schachtman D."/>
        </authorList>
    </citation>
    <scope>NUCLEOTIDE SEQUENCE [LARGE SCALE GENOMIC DNA]</scope>
    <source>
        <strain evidence="15 16">584</strain>
    </source>
</reference>
<evidence type="ECO:0000256" key="3">
    <source>
        <dbReference type="ARBA" id="ARBA00004496"/>
    </source>
</evidence>
<keyword evidence="10" id="KW-0598">Phosphotransferase system</keyword>
<dbReference type="PRINTS" id="PR01736">
    <property type="entry name" value="PHPHTRNFRASE"/>
</dbReference>
<evidence type="ECO:0000313" key="16">
    <source>
        <dbReference type="Proteomes" id="UP001262410"/>
    </source>
</evidence>
<dbReference type="InterPro" id="IPR008731">
    <property type="entry name" value="PTS_EIN"/>
</dbReference>
<evidence type="ECO:0000256" key="7">
    <source>
        <dbReference type="ARBA" id="ARBA00022490"/>
    </source>
</evidence>
<dbReference type="InterPro" id="IPR050499">
    <property type="entry name" value="PEP-utilizing_PTS_enzyme"/>
</dbReference>
<comment type="caution">
    <text evidence="15">The sequence shown here is derived from an EMBL/GenBank/DDBJ whole genome shotgun (WGS) entry which is preliminary data.</text>
</comment>
<keyword evidence="6" id="KW-0813">Transport</keyword>
<sequence length="760" mass="82409">MTRPAGGPAPGIGPSRRLLARLRDVMAGSGTAQARLDKIVTLIAAEMVAEVCSCYVARPGDVLELFATIGLNPDAVHRTRLRVGEGLVGEVATTARSLAIANAPSHPKFAYRPETGEDPYESWMGVPILRGGKVRGVLIIQNQMRRNYSEDEVETLETIAMVVAELIVGGEIARPGEVASPTAVSLPTRLHGLALSGGLAQGLAVLHRTQITVRQMIADDPVAEVERLRQAVEYMHRSLDDLVADHRAGGIGEGEDILETYRMFAEDRGWLNRIHEAIDTGLSAEAAVQRVQNDMAARMARVGDPYLRERLADFDDLANRLLLHLAGRTSAAALGTLPDDMILIARAIGPAELLDYDRRKLRGLVLEEGSATSHVAIIARALDIPVVGRCIEAMRLIEPLDPIVVDGDHGNVFVRPSEDVIDTITKAIQTQVGQRRLYAEEARLPAVTRDGVAVSLLLNAGLLSDMPHLDAVGADGIGLYRTEIPFMVRSEYPSVATQTDLYARVIDLAEGRPVVFRTLDVGGDKRLPYFAEMDEENPALGWRAIRIGLDRPAMLRQQLRALIQGAAGRPFGVMFPMVADVGELDDARALFDRELARAAAQGVAVSSDLRVGVMLEVPSLLWQLDQVLTAVDFVAVGSNDLMQYLYAADRTNTRVAARYDTLSPGLLAALAEAVSRCDAAGRRISLCGEMASRPIEAMTLLGLGFRSLSMPATAIGAVRTMVRSLDLAEFSRWLARVRVASRGSLRPAIRDYARDHDVVI</sequence>
<dbReference type="PANTHER" id="PTHR46244:SF6">
    <property type="entry name" value="PHOSPHOENOLPYRUVATE-PROTEIN PHOSPHOTRANSFERASE"/>
    <property type="match status" value="1"/>
</dbReference>
<feature type="domain" description="GAF" evidence="14">
    <location>
        <begin position="31"/>
        <end position="177"/>
    </location>
</feature>
<evidence type="ECO:0000256" key="1">
    <source>
        <dbReference type="ARBA" id="ARBA00000683"/>
    </source>
</evidence>
<dbReference type="Pfam" id="PF01590">
    <property type="entry name" value="GAF"/>
    <property type="match status" value="1"/>
</dbReference>
<dbReference type="InterPro" id="IPR000121">
    <property type="entry name" value="PEP_util_C"/>
</dbReference>
<dbReference type="SUPFAM" id="SSF52009">
    <property type="entry name" value="Phosphohistidine domain"/>
    <property type="match status" value="1"/>
</dbReference>
<evidence type="ECO:0000256" key="4">
    <source>
        <dbReference type="ARBA" id="ARBA00007837"/>
    </source>
</evidence>
<dbReference type="InterPro" id="IPR029016">
    <property type="entry name" value="GAF-like_dom_sf"/>
</dbReference>
<organism evidence="15 16">
    <name type="scientific">Inquilinus ginsengisoli</name>
    <dbReference type="NCBI Taxonomy" id="363840"/>
    <lineage>
        <taxon>Bacteria</taxon>
        <taxon>Pseudomonadati</taxon>
        <taxon>Pseudomonadota</taxon>
        <taxon>Alphaproteobacteria</taxon>
        <taxon>Rhodospirillales</taxon>
        <taxon>Rhodospirillaceae</taxon>
        <taxon>Inquilinus</taxon>
    </lineage>
</organism>
<comment type="cofactor">
    <cofactor evidence="2">
        <name>Mg(2+)</name>
        <dbReference type="ChEBI" id="CHEBI:18420"/>
    </cofactor>
</comment>
<proteinExistence type="inferred from homology"/>
<dbReference type="EC" id="2.7.3.9" evidence="5"/>
<dbReference type="InterPro" id="IPR040442">
    <property type="entry name" value="Pyrv_kinase-like_dom_sf"/>
</dbReference>
<evidence type="ECO:0000256" key="9">
    <source>
        <dbReference type="ARBA" id="ARBA00022679"/>
    </source>
</evidence>
<dbReference type="PROSITE" id="PS00742">
    <property type="entry name" value="PEP_ENZYMES_2"/>
    <property type="match status" value="1"/>
</dbReference>
<keyword evidence="7" id="KW-0963">Cytoplasm</keyword>
<comment type="similarity">
    <text evidence="4">Belongs to the PEP-utilizing enzyme family.</text>
</comment>
<dbReference type="SMART" id="SM00065">
    <property type="entry name" value="GAF"/>
    <property type="match status" value="1"/>
</dbReference>
<dbReference type="Proteomes" id="UP001262410">
    <property type="component" value="Unassembled WGS sequence"/>
</dbReference>
<dbReference type="Gene3D" id="3.50.30.10">
    <property type="entry name" value="Phosphohistidine domain"/>
    <property type="match status" value="1"/>
</dbReference>
<name>A0ABU1JUZ4_9PROT</name>
<comment type="catalytic activity">
    <reaction evidence="1">
        <text>L-histidyl-[protein] + phosphoenolpyruvate = N(pros)-phospho-L-histidyl-[protein] + pyruvate</text>
        <dbReference type="Rhea" id="RHEA:23880"/>
        <dbReference type="Rhea" id="RHEA-COMP:9745"/>
        <dbReference type="Rhea" id="RHEA-COMP:9746"/>
        <dbReference type="ChEBI" id="CHEBI:15361"/>
        <dbReference type="ChEBI" id="CHEBI:29979"/>
        <dbReference type="ChEBI" id="CHEBI:58702"/>
        <dbReference type="ChEBI" id="CHEBI:64837"/>
        <dbReference type="EC" id="2.7.3.9"/>
    </reaction>
</comment>
<dbReference type="SUPFAM" id="SSF51621">
    <property type="entry name" value="Phosphoenolpyruvate/pyruvate domain"/>
    <property type="match status" value="1"/>
</dbReference>
<accession>A0ABU1JUZ4</accession>